<evidence type="ECO:0000256" key="1">
    <source>
        <dbReference type="SAM" id="SignalP"/>
    </source>
</evidence>
<dbReference type="AlphaFoldDB" id="A0A2M4D5Y2"/>
<evidence type="ECO:0000313" key="2">
    <source>
        <dbReference type="EMBL" id="MBW72967.1"/>
    </source>
</evidence>
<keyword evidence="1" id="KW-0732">Signal</keyword>
<reference evidence="2" key="1">
    <citation type="submission" date="2018-01" db="EMBL/GenBank/DDBJ databases">
        <title>An insight into the sialome of Amazonian anophelines.</title>
        <authorList>
            <person name="Ribeiro J.M."/>
            <person name="Scarpassa V."/>
            <person name="Calvo E."/>
        </authorList>
    </citation>
    <scope>NUCLEOTIDE SEQUENCE</scope>
</reference>
<organism evidence="2">
    <name type="scientific">Anopheles darlingi</name>
    <name type="common">Mosquito</name>
    <dbReference type="NCBI Taxonomy" id="43151"/>
    <lineage>
        <taxon>Eukaryota</taxon>
        <taxon>Metazoa</taxon>
        <taxon>Ecdysozoa</taxon>
        <taxon>Arthropoda</taxon>
        <taxon>Hexapoda</taxon>
        <taxon>Insecta</taxon>
        <taxon>Pterygota</taxon>
        <taxon>Neoptera</taxon>
        <taxon>Endopterygota</taxon>
        <taxon>Diptera</taxon>
        <taxon>Nematocera</taxon>
        <taxon>Culicoidea</taxon>
        <taxon>Culicidae</taxon>
        <taxon>Anophelinae</taxon>
        <taxon>Anopheles</taxon>
    </lineage>
</organism>
<proteinExistence type="predicted"/>
<dbReference type="EMBL" id="GGFL01008789">
    <property type="protein sequence ID" value="MBW72967.1"/>
    <property type="molecule type" value="Transcribed_RNA"/>
</dbReference>
<accession>A0A2M4D5Y2</accession>
<feature type="chain" id="PRO_5014682460" evidence="1">
    <location>
        <begin position="18"/>
        <end position="66"/>
    </location>
</feature>
<name>A0A2M4D5Y2_ANODA</name>
<feature type="signal peptide" evidence="1">
    <location>
        <begin position="1"/>
        <end position="17"/>
    </location>
</feature>
<protein>
    <submittedName>
        <fullName evidence="2">Putative secreted protein</fullName>
    </submittedName>
</protein>
<sequence length="66" mass="6996">MQHVLVVLVVLVVVVVAAVVQHSTLHWRLLDDGHKSKSKACSSQCVRASAPRMTPIPVVLALGSSA</sequence>